<organism evidence="9 10">
    <name type="scientific">Bdellovibrio svalbardensis</name>
    <dbReference type="NCBI Taxonomy" id="2972972"/>
    <lineage>
        <taxon>Bacteria</taxon>
        <taxon>Pseudomonadati</taxon>
        <taxon>Bdellovibrionota</taxon>
        <taxon>Bdellovibrionia</taxon>
        <taxon>Bdellovibrionales</taxon>
        <taxon>Pseudobdellovibrionaceae</taxon>
        <taxon>Bdellovibrio</taxon>
    </lineage>
</organism>
<keyword evidence="9" id="KW-0645">Protease</keyword>
<proteinExistence type="inferred from homology"/>
<dbReference type="InterPro" id="IPR022764">
    <property type="entry name" value="Peptidase_S54_rhomboid_dom"/>
</dbReference>
<evidence type="ECO:0000256" key="5">
    <source>
        <dbReference type="ARBA" id="ARBA00022989"/>
    </source>
</evidence>
<dbReference type="GO" id="GO:0006508">
    <property type="term" value="P:proteolysis"/>
    <property type="evidence" value="ECO:0007669"/>
    <property type="project" value="UniProtKB-KW"/>
</dbReference>
<feature type="transmembrane region" description="Helical" evidence="7">
    <location>
        <begin position="20"/>
        <end position="42"/>
    </location>
</feature>
<evidence type="ECO:0000256" key="1">
    <source>
        <dbReference type="ARBA" id="ARBA00004141"/>
    </source>
</evidence>
<dbReference type="SMART" id="SM01160">
    <property type="entry name" value="DUF1751"/>
    <property type="match status" value="1"/>
</dbReference>
<dbReference type="Pfam" id="PF01694">
    <property type="entry name" value="Rhomboid"/>
    <property type="match status" value="1"/>
</dbReference>
<dbReference type="Proteomes" id="UP001152321">
    <property type="component" value="Unassembled WGS sequence"/>
</dbReference>
<dbReference type="SUPFAM" id="SSF144091">
    <property type="entry name" value="Rhomboid-like"/>
    <property type="match status" value="1"/>
</dbReference>
<comment type="caution">
    <text evidence="9">The sequence shown here is derived from an EMBL/GenBank/DDBJ whole genome shotgun (WGS) entry which is preliminary data.</text>
</comment>
<comment type="subcellular location">
    <subcellularLocation>
        <location evidence="1">Membrane</location>
        <topology evidence="1">Multi-pass membrane protein</topology>
    </subcellularLocation>
</comment>
<dbReference type="PANTHER" id="PTHR43731">
    <property type="entry name" value="RHOMBOID PROTEASE"/>
    <property type="match status" value="1"/>
</dbReference>
<dbReference type="PANTHER" id="PTHR43731:SF14">
    <property type="entry name" value="PRESENILIN-ASSOCIATED RHOMBOID-LIKE PROTEIN, MITOCHONDRIAL"/>
    <property type="match status" value="1"/>
</dbReference>
<feature type="transmembrane region" description="Helical" evidence="7">
    <location>
        <begin position="135"/>
        <end position="158"/>
    </location>
</feature>
<sequence>MNRSVSFQTAPLTKAVKWLIIINVAVWFLLQVLMEGFMHVPFTSIFALYPGKVLFDFQIWQLVSYMFLHSMSVTHILFNMLMLWFFGAELEQRWGTRFFLIYYFSCGVGAAILYCLCVWGYALATGSQTGLIVPVIGASGAVFGLLLAQGIIFGERIVYFFMLFPMKTKYFVGLMGLVQLASMMTSGVSGGEVAYLAHLGGIVSGFICLQFKAWFTRQDFKKKAKNKGRNLRLVVDNEKKSDKPPKYWN</sequence>
<reference evidence="9" key="1">
    <citation type="submission" date="2022-08" db="EMBL/GenBank/DDBJ databases">
        <title>Novel Bdellovibrio Species Isolated from Svalbard: Designation Bdellovibrio svalbardensis.</title>
        <authorList>
            <person name="Mitchell R.J."/>
            <person name="Choi S.Y."/>
        </authorList>
    </citation>
    <scope>NUCLEOTIDE SEQUENCE</scope>
    <source>
        <strain evidence="9">PAP01</strain>
    </source>
</reference>
<dbReference type="Gene3D" id="1.20.1540.10">
    <property type="entry name" value="Rhomboid-like"/>
    <property type="match status" value="1"/>
</dbReference>
<evidence type="ECO:0000256" key="4">
    <source>
        <dbReference type="ARBA" id="ARBA00022801"/>
    </source>
</evidence>
<dbReference type="RefSeq" id="WP_277579399.1">
    <property type="nucleotide sequence ID" value="NZ_JANRMI010000005.1"/>
</dbReference>
<keyword evidence="10" id="KW-1185">Reference proteome</keyword>
<keyword evidence="4" id="KW-0378">Hydrolase</keyword>
<evidence type="ECO:0000256" key="6">
    <source>
        <dbReference type="ARBA" id="ARBA00023136"/>
    </source>
</evidence>
<dbReference type="InterPro" id="IPR035952">
    <property type="entry name" value="Rhomboid-like_sf"/>
</dbReference>
<gene>
    <name evidence="9" type="ORF">NWE73_16190</name>
</gene>
<feature type="transmembrane region" description="Helical" evidence="7">
    <location>
        <begin position="98"/>
        <end position="123"/>
    </location>
</feature>
<dbReference type="EMBL" id="JANRMI010000005">
    <property type="protein sequence ID" value="MDG0817923.1"/>
    <property type="molecule type" value="Genomic_DNA"/>
</dbReference>
<evidence type="ECO:0000256" key="7">
    <source>
        <dbReference type="SAM" id="Phobius"/>
    </source>
</evidence>
<protein>
    <submittedName>
        <fullName evidence="9">Rhomboid family intramembrane serine protease</fullName>
    </submittedName>
</protein>
<evidence type="ECO:0000256" key="2">
    <source>
        <dbReference type="ARBA" id="ARBA00009045"/>
    </source>
</evidence>
<comment type="similarity">
    <text evidence="2">Belongs to the peptidase S54 family.</text>
</comment>
<dbReference type="InterPro" id="IPR050925">
    <property type="entry name" value="Rhomboid_protease_S54"/>
</dbReference>
<keyword evidence="6 7" id="KW-0472">Membrane</keyword>
<evidence type="ECO:0000256" key="3">
    <source>
        <dbReference type="ARBA" id="ARBA00022692"/>
    </source>
</evidence>
<evidence type="ECO:0000313" key="10">
    <source>
        <dbReference type="Proteomes" id="UP001152321"/>
    </source>
</evidence>
<evidence type="ECO:0000313" key="9">
    <source>
        <dbReference type="EMBL" id="MDG0817923.1"/>
    </source>
</evidence>
<keyword evidence="5 7" id="KW-1133">Transmembrane helix</keyword>
<feature type="transmembrane region" description="Helical" evidence="7">
    <location>
        <begin position="62"/>
        <end position="86"/>
    </location>
</feature>
<name>A0ABT6DRX9_9BACT</name>
<keyword evidence="3 7" id="KW-0812">Transmembrane</keyword>
<evidence type="ECO:0000259" key="8">
    <source>
        <dbReference type="Pfam" id="PF01694"/>
    </source>
</evidence>
<feature type="transmembrane region" description="Helical" evidence="7">
    <location>
        <begin position="170"/>
        <end position="189"/>
    </location>
</feature>
<feature type="transmembrane region" description="Helical" evidence="7">
    <location>
        <begin position="195"/>
        <end position="215"/>
    </location>
</feature>
<feature type="domain" description="Peptidase S54 rhomboid" evidence="8">
    <location>
        <begin position="57"/>
        <end position="208"/>
    </location>
</feature>
<accession>A0ABT6DRX9</accession>
<dbReference type="GO" id="GO:0008233">
    <property type="term" value="F:peptidase activity"/>
    <property type="evidence" value="ECO:0007669"/>
    <property type="project" value="UniProtKB-KW"/>
</dbReference>